<dbReference type="GO" id="GO:0046872">
    <property type="term" value="F:metal ion binding"/>
    <property type="evidence" value="ECO:0007669"/>
    <property type="project" value="UniProtKB-KW"/>
</dbReference>
<dbReference type="Gene3D" id="3.40.225.10">
    <property type="entry name" value="Class II aldolase/adducin N-terminal domain"/>
    <property type="match status" value="1"/>
</dbReference>
<evidence type="ECO:0000313" key="5">
    <source>
        <dbReference type="Proteomes" id="UP000292445"/>
    </source>
</evidence>
<dbReference type="RefSeq" id="WP_165404495.1">
    <property type="nucleotide sequence ID" value="NZ_SGXC01000001.1"/>
</dbReference>
<dbReference type="SMART" id="SM01007">
    <property type="entry name" value="Aldolase_II"/>
    <property type="match status" value="1"/>
</dbReference>
<name>A0A4Q7NLU9_9BURK</name>
<reference evidence="4 5" key="1">
    <citation type="submission" date="2019-02" db="EMBL/GenBank/DDBJ databases">
        <title>Genomic Encyclopedia of Type Strains, Phase IV (KMG-IV): sequencing the most valuable type-strain genomes for metagenomic binning, comparative biology and taxonomic classification.</title>
        <authorList>
            <person name="Goeker M."/>
        </authorList>
    </citation>
    <scope>NUCLEOTIDE SEQUENCE [LARGE SCALE GENOMIC DNA]</scope>
    <source>
        <strain evidence="4 5">K24</strain>
    </source>
</reference>
<evidence type="ECO:0000256" key="2">
    <source>
        <dbReference type="ARBA" id="ARBA00023239"/>
    </source>
</evidence>
<dbReference type="AlphaFoldDB" id="A0A4Q7NLU9"/>
<keyword evidence="5" id="KW-1185">Reference proteome</keyword>
<evidence type="ECO:0000259" key="3">
    <source>
        <dbReference type="SMART" id="SM01007"/>
    </source>
</evidence>
<dbReference type="EMBL" id="SGXC01000001">
    <property type="protein sequence ID" value="RZS85530.1"/>
    <property type="molecule type" value="Genomic_DNA"/>
</dbReference>
<dbReference type="Proteomes" id="UP000292445">
    <property type="component" value="Unassembled WGS sequence"/>
</dbReference>
<keyword evidence="1" id="KW-0479">Metal-binding</keyword>
<proteinExistence type="predicted"/>
<accession>A0A4Q7NLU9</accession>
<gene>
    <name evidence="4" type="ORF">EV675_1559</name>
</gene>
<evidence type="ECO:0000256" key="1">
    <source>
        <dbReference type="ARBA" id="ARBA00022723"/>
    </source>
</evidence>
<dbReference type="GO" id="GO:0016832">
    <property type="term" value="F:aldehyde-lyase activity"/>
    <property type="evidence" value="ECO:0007669"/>
    <property type="project" value="TreeGrafter"/>
</dbReference>
<dbReference type="PANTHER" id="PTHR22789">
    <property type="entry name" value="FUCULOSE PHOSPHATE ALDOLASE"/>
    <property type="match status" value="1"/>
</dbReference>
<dbReference type="InterPro" id="IPR001303">
    <property type="entry name" value="Aldolase_II/adducin_N"/>
</dbReference>
<dbReference type="Pfam" id="PF00596">
    <property type="entry name" value="Aldolase_II"/>
    <property type="match status" value="1"/>
</dbReference>
<dbReference type="GO" id="GO:0019323">
    <property type="term" value="P:pentose catabolic process"/>
    <property type="evidence" value="ECO:0007669"/>
    <property type="project" value="TreeGrafter"/>
</dbReference>
<dbReference type="SUPFAM" id="SSF53639">
    <property type="entry name" value="AraD/HMP-PK domain-like"/>
    <property type="match status" value="1"/>
</dbReference>
<sequence length="241" mass="26656">MSIEQQLDQLATACRVLEMEGHGDMTLGHLSLRDPQGRGFWLKRNARGLGEILSAADFVLVGHDGAKLEGEGGRHSEWPIHSEILKARPDVNVVAHTHPFHASILSSFGTALAPFTLDADYFDELPCHRDEAALLKTEEEGAALARTLGPHFAVLMANHGVTFCGTSIAHAVCVGVFLERAARIHVLGSQMRTQATFPMPPVRQRRREQIMTPVHVEHSWNYFVRKLAWQEKARGDAALFA</sequence>
<dbReference type="InterPro" id="IPR050197">
    <property type="entry name" value="Aldolase_class_II_sugar_metab"/>
</dbReference>
<feature type="domain" description="Class II aldolase/adducin N-terminal" evidence="3">
    <location>
        <begin position="8"/>
        <end position="186"/>
    </location>
</feature>
<evidence type="ECO:0000313" key="4">
    <source>
        <dbReference type="EMBL" id="RZS85530.1"/>
    </source>
</evidence>
<organism evidence="4 5">
    <name type="scientific">Pigmentiphaga kullae</name>
    <dbReference type="NCBI Taxonomy" id="151784"/>
    <lineage>
        <taxon>Bacteria</taxon>
        <taxon>Pseudomonadati</taxon>
        <taxon>Pseudomonadota</taxon>
        <taxon>Betaproteobacteria</taxon>
        <taxon>Burkholderiales</taxon>
        <taxon>Alcaligenaceae</taxon>
        <taxon>Pigmentiphaga</taxon>
    </lineage>
</organism>
<comment type="caution">
    <text evidence="4">The sequence shown here is derived from an EMBL/GenBank/DDBJ whole genome shotgun (WGS) entry which is preliminary data.</text>
</comment>
<keyword evidence="2" id="KW-0456">Lyase</keyword>
<dbReference type="InterPro" id="IPR036409">
    <property type="entry name" value="Aldolase_II/adducin_N_sf"/>
</dbReference>
<protein>
    <submittedName>
        <fullName evidence="4">L-fuculose-phosphate aldolase</fullName>
    </submittedName>
</protein>
<dbReference type="PANTHER" id="PTHR22789:SF0">
    <property type="entry name" value="3-OXO-TETRONATE 4-PHOSPHATE DECARBOXYLASE-RELATED"/>
    <property type="match status" value="1"/>
</dbReference>
<dbReference type="GO" id="GO:0005829">
    <property type="term" value="C:cytosol"/>
    <property type="evidence" value="ECO:0007669"/>
    <property type="project" value="TreeGrafter"/>
</dbReference>